<evidence type="ECO:0000256" key="6">
    <source>
        <dbReference type="SAM" id="Phobius"/>
    </source>
</evidence>
<keyword evidence="5 6" id="KW-0472">Membrane</keyword>
<proteinExistence type="inferred from homology"/>
<organism evidence="8 9">
    <name type="scientific">Roseburia faecis</name>
    <dbReference type="NCBI Taxonomy" id="301302"/>
    <lineage>
        <taxon>Bacteria</taxon>
        <taxon>Bacillati</taxon>
        <taxon>Bacillota</taxon>
        <taxon>Clostridia</taxon>
        <taxon>Lachnospirales</taxon>
        <taxon>Lachnospiraceae</taxon>
        <taxon>Roseburia</taxon>
    </lineage>
</organism>
<keyword evidence="4 6" id="KW-1133">Transmembrane helix</keyword>
<dbReference type="GO" id="GO:0000271">
    <property type="term" value="P:polysaccharide biosynthetic process"/>
    <property type="evidence" value="ECO:0007669"/>
    <property type="project" value="InterPro"/>
</dbReference>
<name>A0A844KIT1_9FIRM</name>
<evidence type="ECO:0000313" key="9">
    <source>
        <dbReference type="Proteomes" id="UP000446657"/>
    </source>
</evidence>
<evidence type="ECO:0000313" key="8">
    <source>
        <dbReference type="EMBL" id="MTR80417.1"/>
    </source>
</evidence>
<accession>A0A844KIT1</accession>
<dbReference type="Proteomes" id="UP000446657">
    <property type="component" value="Unassembled WGS sequence"/>
</dbReference>
<dbReference type="PANTHER" id="PTHR38459">
    <property type="entry name" value="PROPHAGE BACTOPRENOL-LINKED GLUCOSE TRANSLOCASE HOMOLOG"/>
    <property type="match status" value="1"/>
</dbReference>
<feature type="transmembrane region" description="Helical" evidence="6">
    <location>
        <begin position="21"/>
        <end position="46"/>
    </location>
</feature>
<feature type="transmembrane region" description="Helical" evidence="6">
    <location>
        <begin position="118"/>
        <end position="137"/>
    </location>
</feature>
<dbReference type="OrthoDB" id="9807815at2"/>
<dbReference type="PANTHER" id="PTHR38459:SF1">
    <property type="entry name" value="PROPHAGE BACTOPRENOL-LINKED GLUCOSE TRANSLOCASE HOMOLOG"/>
    <property type="match status" value="1"/>
</dbReference>
<dbReference type="GO" id="GO:0005886">
    <property type="term" value="C:plasma membrane"/>
    <property type="evidence" value="ECO:0007669"/>
    <property type="project" value="TreeGrafter"/>
</dbReference>
<comment type="similarity">
    <text evidence="2">Belongs to the GtrA family.</text>
</comment>
<dbReference type="Pfam" id="PF04138">
    <property type="entry name" value="GtrA_DPMS_TM"/>
    <property type="match status" value="1"/>
</dbReference>
<dbReference type="AlphaFoldDB" id="A0A844KIT1"/>
<feature type="transmembrane region" description="Helical" evidence="6">
    <location>
        <begin position="91"/>
        <end position="112"/>
    </location>
</feature>
<evidence type="ECO:0000256" key="3">
    <source>
        <dbReference type="ARBA" id="ARBA00022692"/>
    </source>
</evidence>
<evidence type="ECO:0000256" key="5">
    <source>
        <dbReference type="ARBA" id="ARBA00023136"/>
    </source>
</evidence>
<feature type="domain" description="GtrA/DPMS transmembrane" evidence="7">
    <location>
        <begin position="28"/>
        <end position="142"/>
    </location>
</feature>
<keyword evidence="3 6" id="KW-0812">Transmembrane</keyword>
<evidence type="ECO:0000256" key="4">
    <source>
        <dbReference type="ARBA" id="ARBA00022989"/>
    </source>
</evidence>
<dbReference type="InterPro" id="IPR051401">
    <property type="entry name" value="GtrA_CellWall_Glycosyl"/>
</dbReference>
<evidence type="ECO:0000256" key="2">
    <source>
        <dbReference type="ARBA" id="ARBA00009399"/>
    </source>
</evidence>
<reference evidence="8 9" key="1">
    <citation type="journal article" date="2019" name="Nat. Med.">
        <title>A library of human gut bacterial isolates paired with longitudinal multiomics data enables mechanistic microbiome research.</title>
        <authorList>
            <person name="Poyet M."/>
            <person name="Groussin M."/>
            <person name="Gibbons S.M."/>
            <person name="Avila-Pacheco J."/>
            <person name="Jiang X."/>
            <person name="Kearney S.M."/>
            <person name="Perrotta A.R."/>
            <person name="Berdy B."/>
            <person name="Zhao S."/>
            <person name="Lieberman T.D."/>
            <person name="Swanson P.K."/>
            <person name="Smith M."/>
            <person name="Roesemann S."/>
            <person name="Alexander J.E."/>
            <person name="Rich S.A."/>
            <person name="Livny J."/>
            <person name="Vlamakis H."/>
            <person name="Clish C."/>
            <person name="Bullock K."/>
            <person name="Deik A."/>
            <person name="Scott J."/>
            <person name="Pierce K.A."/>
            <person name="Xavier R.J."/>
            <person name="Alm E.J."/>
        </authorList>
    </citation>
    <scope>NUCLEOTIDE SEQUENCE [LARGE SCALE GENOMIC DNA]</scope>
    <source>
        <strain evidence="8 9">BIOML-A1</strain>
    </source>
</reference>
<protein>
    <submittedName>
        <fullName evidence="8">GtrA family protein</fullName>
    </submittedName>
</protein>
<comment type="subcellular location">
    <subcellularLocation>
        <location evidence="1">Membrane</location>
        <topology evidence="1">Multi-pass membrane protein</topology>
    </subcellularLocation>
</comment>
<feature type="transmembrane region" description="Helical" evidence="6">
    <location>
        <begin position="52"/>
        <end position="79"/>
    </location>
</feature>
<gene>
    <name evidence="8" type="ORF">GMD30_01580</name>
</gene>
<evidence type="ECO:0000259" key="7">
    <source>
        <dbReference type="Pfam" id="PF04138"/>
    </source>
</evidence>
<sequence length="145" mass="16673">MLWGSCSFRNRSQTKMNRIKDLVIQFCKFGAVGGLCFGIDYGLMIFLTETHIMHYFASSAVSFTVSVIVNYILSMRFVFIGKEDMTKAQEMVIFVALSMIGLVMNQMIMWFAVEHLGMFYAVAKIFSTMLVTTYNFISRKRFLEA</sequence>
<evidence type="ECO:0000256" key="1">
    <source>
        <dbReference type="ARBA" id="ARBA00004141"/>
    </source>
</evidence>
<dbReference type="EMBL" id="WNAL01000002">
    <property type="protein sequence ID" value="MTR80417.1"/>
    <property type="molecule type" value="Genomic_DNA"/>
</dbReference>
<comment type="caution">
    <text evidence="8">The sequence shown here is derived from an EMBL/GenBank/DDBJ whole genome shotgun (WGS) entry which is preliminary data.</text>
</comment>
<dbReference type="InterPro" id="IPR007267">
    <property type="entry name" value="GtrA_DPMS_TM"/>
</dbReference>